<keyword evidence="4" id="KW-1185">Reference proteome</keyword>
<dbReference type="InterPro" id="IPR029044">
    <property type="entry name" value="Nucleotide-diphossugar_trans"/>
</dbReference>
<evidence type="ECO:0000313" key="3">
    <source>
        <dbReference type="EMBL" id="MFC4332994.1"/>
    </source>
</evidence>
<protein>
    <recommendedName>
        <fullName evidence="5">Glycosyltransferase</fullName>
    </recommendedName>
</protein>
<evidence type="ECO:0008006" key="5">
    <source>
        <dbReference type="Google" id="ProtNLM"/>
    </source>
</evidence>
<evidence type="ECO:0000313" key="4">
    <source>
        <dbReference type="Proteomes" id="UP001595824"/>
    </source>
</evidence>
<feature type="coiled-coil region" evidence="1">
    <location>
        <begin position="123"/>
        <end position="180"/>
    </location>
</feature>
<evidence type="ECO:0000256" key="1">
    <source>
        <dbReference type="SAM" id="Coils"/>
    </source>
</evidence>
<dbReference type="Proteomes" id="UP001595824">
    <property type="component" value="Unassembled WGS sequence"/>
</dbReference>
<dbReference type="RefSeq" id="WP_381744363.1">
    <property type="nucleotide sequence ID" value="NZ_JBHSDP010000029.1"/>
</dbReference>
<keyword evidence="1" id="KW-0175">Coiled coil</keyword>
<dbReference type="EMBL" id="JBHSDP010000029">
    <property type="protein sequence ID" value="MFC4332994.1"/>
    <property type="molecule type" value="Genomic_DNA"/>
</dbReference>
<feature type="region of interest" description="Disordered" evidence="2">
    <location>
        <begin position="1"/>
        <end position="88"/>
    </location>
</feature>
<comment type="caution">
    <text evidence="3">The sequence shown here is derived from an EMBL/GenBank/DDBJ whole genome shotgun (WGS) entry which is preliminary data.</text>
</comment>
<sequence length="441" mass="48018">MTSDAPGPDTRPRPGPPPRLNTPLPARSPARRAEPWWLRHPRRAMARGFRPPPSWAVPVRHVLPDDDGGRDGQGGQDASGAPDGTGRTLAAPDEVRAVAAALRREVPPALALVAPTYVARGTLAEQEQRLDALLDQLAKAGATHPEAPFALFVGMQWSCAEEEREALRRLRALVGRARDRLPRLPVCGLSLPGPGKPRTLNAAIEVAEALGCVGVGWVDDDVTLDEGCLARLTRDFLAAGCRGAMGATKVPHTKEFATSRLLARAKAVAAPATTYPHGCCILVATDVVSGGLPGRYVSDDGYVCFRLLDPDLPDPLARLRLVPDARCHYFVAGPAGETRRRIRRLLLNHLVDLADWPLPVARYYFRHVLFSGLWPLTGFDGSRGLRHGVRKAAVKWLYFAWFAGVGAELYLRGLAGRPLRRIEWAPYSAVRTPSPADQERR</sequence>
<organism evidence="3 4">
    <name type="scientific">Streptomyces andamanensis</name>
    <dbReference type="NCBI Taxonomy" id="1565035"/>
    <lineage>
        <taxon>Bacteria</taxon>
        <taxon>Bacillati</taxon>
        <taxon>Actinomycetota</taxon>
        <taxon>Actinomycetes</taxon>
        <taxon>Kitasatosporales</taxon>
        <taxon>Streptomycetaceae</taxon>
        <taxon>Streptomyces</taxon>
    </lineage>
</organism>
<gene>
    <name evidence="3" type="ORF">ACFPC0_35580</name>
</gene>
<name>A0ABV8TQK0_9ACTN</name>
<proteinExistence type="predicted"/>
<evidence type="ECO:0000256" key="2">
    <source>
        <dbReference type="SAM" id="MobiDB-lite"/>
    </source>
</evidence>
<reference evidence="4" key="1">
    <citation type="journal article" date="2019" name="Int. J. Syst. Evol. Microbiol.">
        <title>The Global Catalogue of Microorganisms (GCM) 10K type strain sequencing project: providing services to taxonomists for standard genome sequencing and annotation.</title>
        <authorList>
            <consortium name="The Broad Institute Genomics Platform"/>
            <consortium name="The Broad Institute Genome Sequencing Center for Infectious Disease"/>
            <person name="Wu L."/>
            <person name="Ma J."/>
        </authorList>
    </citation>
    <scope>NUCLEOTIDE SEQUENCE [LARGE SCALE GENOMIC DNA]</scope>
    <source>
        <strain evidence="4">PCU 347</strain>
    </source>
</reference>
<dbReference type="SUPFAM" id="SSF53448">
    <property type="entry name" value="Nucleotide-diphospho-sugar transferases"/>
    <property type="match status" value="1"/>
</dbReference>
<accession>A0ABV8TQK0</accession>